<name>A0A9P3PL41_LYOSH</name>
<proteinExistence type="inferred from homology"/>
<dbReference type="InterPro" id="IPR011047">
    <property type="entry name" value="Quinoprotein_ADH-like_sf"/>
</dbReference>
<dbReference type="Gene3D" id="1.10.20.10">
    <property type="entry name" value="Histone, subunit A"/>
    <property type="match status" value="1"/>
</dbReference>
<reference evidence="10" key="1">
    <citation type="submission" date="2022-07" db="EMBL/GenBank/DDBJ databases">
        <title>The genome of Lyophyllum shimeji provides insight into the initial evolution of ectomycorrhizal fungal genome.</title>
        <authorList>
            <person name="Kobayashi Y."/>
            <person name="Shibata T."/>
            <person name="Hirakawa H."/>
            <person name="Shigenobu S."/>
            <person name="Nishiyama T."/>
            <person name="Yamada A."/>
            <person name="Hasebe M."/>
            <person name="Kawaguchi M."/>
        </authorList>
    </citation>
    <scope>NUCLEOTIDE SEQUENCE</scope>
    <source>
        <strain evidence="10">AT787</strain>
    </source>
</reference>
<sequence>MDNSQQRKRQVQKIIKADKDIPIVAKDATFLISLATEEFIKRLCEAGKRVAERERRTTVQHKDIATVVRQADEFLFLEEIIPWVAAEPPAKRKPPAAGSTRREPTMLDQFVVSSKPSEEKEVTEQADIVMNDDGTMEAASSSSSAASTILFPFGAIFSHLSTTWAVMKVVATFHQPSSTLASVKCKLSSRDLEHLVVAKTNRVDVYSLQPHGLKHQCGLEIWGKVFSLKSVPIPGTERSNILLLLGHPEPELILLTYTEDSAGIGELKATKQLSLYDRISEIAEFCTDVVVHPSGKLAVVSCYKKRLRVVTFKSGVYDKNFDVQSPEINLFGIAFLPVHEDEYTLAILHLDYQQRVQLLARDVLLDDHELSSVPSTVLTPTIISPKILPEPTVIVPKVAPVPAELHGSEGDGEDGFGFLGGVLVIGGTKIMLYELASEQSQAKQRSKKRRLESRKKGDDAAEAEKARKKELERERRQRKAQGSVDWPWSEVSAICAVDPLVPRYFIGDEFGRLSMLSLENVKEQGLILLPLGETSPPTTLTYLTNQSLYVGSHLGDPQIVQISPTPRSSLTAPTLSIPPEIKTISPAWLDRASTGKGKAREINNTEDRDPTKGAVVESMGSYVNVLESFKNIAPNHDAVLVDIDGSGERQIVTCSGGAHKGSINVVRNGAHFQELASIPGLTNITNIWGVKNQFEDTYHSHILASTLEASHLFRIDDAGGDTTLTHVQETGLTDKSGLITNLPTLAFGNVTHRVKGPSGKANYLNSQLVVQVTRQGATLLQYDVATGLFQQVAGWTLNGLQVVAASVNPSQVLLALNGGRLVCLGMEDGKTFHPIVKKDSGGLPEISAVSCAPLDPSKPFANYVTVSYWGTNVIEIFVLDPQGFVSVAKSSPLPALVRSVLLYSFGSDHSSKGQDYHPYLLAGLADGSFVYFPWKDKQLHDRKIISLGHAPVSLSACVVDGKRSVFAAGNRATVLSWEKKRLHSSPIMLKEVAAVTSLNTPTFQSSLILATPTGISIGKIQDLDKMHIRSIPLGLDNPLRIAYEPSLKVFGVGISRTEPYRLGDLVESQSSFRLMDDATFTTLANFNCEPGEQVSAVAAHCPVINGTPMPLFYVGVFTPGPDAEPREGRLLAFSASSSDSQSRTSSLQLFLVSEVDVQGCVYSLTFVNDTVVAAVNSAVRSYRLTTSDDVPTPSWSLELLSEWNHNYVVVSLSSYGDRIAVGDQMQSVSLLKVVNGKIQNIARDYGARWAVCVDASDENSIIESNIDLNLSTFTLNTLPNRSLLERNGDYWLADLVTKFIRGSPTSSNVTENAALEPQHVFLCSSGRIGVIIDVRDPQLSLHLSALQRNLAGAIPGVGGGSHTRFRAPKTEKGCSDAEPAPRNFIDGDFVEQFLTYLGSPDQLERIVSGSSEPERLTMPVEEMQKVLENLQSMH</sequence>
<dbReference type="CDD" id="cd23645">
    <property type="entry name" value="HFD_Dpb3-like"/>
    <property type="match status" value="1"/>
</dbReference>
<feature type="domain" description="RSE1/DDB1/CPSF1 first beta-propeller" evidence="8">
    <location>
        <begin position="181"/>
        <end position="566"/>
    </location>
</feature>
<dbReference type="SUPFAM" id="SSF47113">
    <property type="entry name" value="Histone-fold"/>
    <property type="match status" value="1"/>
</dbReference>
<feature type="region of interest" description="Disordered" evidence="5">
    <location>
        <begin position="443"/>
        <end position="482"/>
    </location>
</feature>
<dbReference type="InterPro" id="IPR050358">
    <property type="entry name" value="RSE1/DDB1/CFT1"/>
</dbReference>
<dbReference type="GO" id="GO:0003676">
    <property type="term" value="F:nucleic acid binding"/>
    <property type="evidence" value="ECO:0007669"/>
    <property type="project" value="InterPro"/>
</dbReference>
<comment type="caution">
    <text evidence="10">The sequence shown here is derived from an EMBL/GenBank/DDBJ whole genome shotgun (WGS) entry which is preliminary data.</text>
</comment>
<dbReference type="InterPro" id="IPR004871">
    <property type="entry name" value="RSE1/DDB1/CPSF1_C"/>
</dbReference>
<dbReference type="InterPro" id="IPR009072">
    <property type="entry name" value="Histone-fold"/>
</dbReference>
<dbReference type="SUPFAM" id="SSF50998">
    <property type="entry name" value="Quinoprotein alcohol dehydrogenase-like"/>
    <property type="match status" value="1"/>
</dbReference>
<evidence type="ECO:0000259" key="6">
    <source>
        <dbReference type="Pfam" id="PF00808"/>
    </source>
</evidence>
<dbReference type="GO" id="GO:0046982">
    <property type="term" value="F:protein heterodimerization activity"/>
    <property type="evidence" value="ECO:0007669"/>
    <property type="project" value="InterPro"/>
</dbReference>
<protein>
    <recommendedName>
        <fullName evidence="3">DNA damage-binding protein 1</fullName>
    </recommendedName>
</protein>
<dbReference type="InterPro" id="IPR015943">
    <property type="entry name" value="WD40/YVTN_repeat-like_dom_sf"/>
</dbReference>
<gene>
    <name evidence="10" type="ORF">LshimejAT787_0501670</name>
</gene>
<evidence type="ECO:0000256" key="5">
    <source>
        <dbReference type="SAM" id="MobiDB-lite"/>
    </source>
</evidence>
<dbReference type="Pfam" id="PF23726">
    <property type="entry name" value="Beta-prop_RSE1_2nd"/>
    <property type="match status" value="1"/>
</dbReference>
<evidence type="ECO:0000259" key="9">
    <source>
        <dbReference type="Pfam" id="PF23726"/>
    </source>
</evidence>
<dbReference type="Gene3D" id="2.130.10.10">
    <property type="entry name" value="YVTN repeat-like/Quinoprotein amine dehydrogenase"/>
    <property type="match status" value="3"/>
</dbReference>
<feature type="domain" description="RSE1/DDB1/CPSF1 second beta-propeller" evidence="9">
    <location>
        <begin position="673"/>
        <end position="1019"/>
    </location>
</feature>
<dbReference type="OrthoDB" id="433457at2759"/>
<dbReference type="EMBL" id="BRPK01000005">
    <property type="protein sequence ID" value="GLB38302.1"/>
    <property type="molecule type" value="Genomic_DNA"/>
</dbReference>
<feature type="compositionally biased region" description="Basic residues" evidence="5">
    <location>
        <begin position="444"/>
        <end position="453"/>
    </location>
</feature>
<evidence type="ECO:0000256" key="4">
    <source>
        <dbReference type="ARBA" id="ARBA00023242"/>
    </source>
</evidence>
<comment type="subcellular location">
    <subcellularLocation>
        <location evidence="1">Nucleus</location>
    </subcellularLocation>
</comment>
<dbReference type="InterPro" id="IPR058543">
    <property type="entry name" value="Beta-prop_RSE1/DDB1/CPSF1_2nd"/>
</dbReference>
<dbReference type="Pfam" id="PF00808">
    <property type="entry name" value="CBFD_NFYB_HMF"/>
    <property type="match status" value="1"/>
</dbReference>
<comment type="similarity">
    <text evidence="2">Belongs to the DDB1 family.</text>
</comment>
<feature type="domain" description="Transcription factor CBF/NF-Y/archaeal histone" evidence="6">
    <location>
        <begin position="10"/>
        <end position="68"/>
    </location>
</feature>
<dbReference type="Proteomes" id="UP001063166">
    <property type="component" value="Unassembled WGS sequence"/>
</dbReference>
<evidence type="ECO:0000256" key="3">
    <source>
        <dbReference type="ARBA" id="ARBA00014577"/>
    </source>
</evidence>
<keyword evidence="11" id="KW-1185">Reference proteome</keyword>
<feature type="domain" description="RSE1/DDB1/CPSF1 C-terminal" evidence="7">
    <location>
        <begin position="1069"/>
        <end position="1394"/>
    </location>
</feature>
<dbReference type="InterPro" id="IPR003958">
    <property type="entry name" value="CBFA_NFYB_domain"/>
</dbReference>
<keyword evidence="4" id="KW-0539">Nucleus</keyword>
<organism evidence="10 11">
    <name type="scientific">Lyophyllum shimeji</name>
    <name type="common">Hon-shimeji</name>
    <name type="synonym">Tricholoma shimeji</name>
    <dbReference type="NCBI Taxonomy" id="47721"/>
    <lineage>
        <taxon>Eukaryota</taxon>
        <taxon>Fungi</taxon>
        <taxon>Dikarya</taxon>
        <taxon>Basidiomycota</taxon>
        <taxon>Agaricomycotina</taxon>
        <taxon>Agaricomycetes</taxon>
        <taxon>Agaricomycetidae</taxon>
        <taxon>Agaricales</taxon>
        <taxon>Tricholomatineae</taxon>
        <taxon>Lyophyllaceae</taxon>
        <taxon>Lyophyllum</taxon>
    </lineage>
</organism>
<dbReference type="PANTHER" id="PTHR10644">
    <property type="entry name" value="DNA REPAIR/RNA PROCESSING CPSF FAMILY"/>
    <property type="match status" value="1"/>
</dbReference>
<dbReference type="Pfam" id="PF03178">
    <property type="entry name" value="CPSF_A"/>
    <property type="match status" value="1"/>
</dbReference>
<dbReference type="InterPro" id="IPR018846">
    <property type="entry name" value="Beta-prop_RSE1/DDB1/CPSF1_1st"/>
</dbReference>
<evidence type="ECO:0000259" key="8">
    <source>
        <dbReference type="Pfam" id="PF10433"/>
    </source>
</evidence>
<dbReference type="Gene3D" id="1.10.150.910">
    <property type="match status" value="1"/>
</dbReference>
<accession>A0A9P3PL41</accession>
<evidence type="ECO:0000256" key="2">
    <source>
        <dbReference type="ARBA" id="ARBA00007453"/>
    </source>
</evidence>
<feature type="compositionally biased region" description="Basic and acidic residues" evidence="5">
    <location>
        <begin position="454"/>
        <end position="475"/>
    </location>
</feature>
<evidence type="ECO:0000259" key="7">
    <source>
        <dbReference type="Pfam" id="PF03178"/>
    </source>
</evidence>
<dbReference type="GO" id="GO:0005634">
    <property type="term" value="C:nucleus"/>
    <property type="evidence" value="ECO:0007669"/>
    <property type="project" value="UniProtKB-SubCell"/>
</dbReference>
<evidence type="ECO:0000313" key="11">
    <source>
        <dbReference type="Proteomes" id="UP001063166"/>
    </source>
</evidence>
<evidence type="ECO:0000313" key="10">
    <source>
        <dbReference type="EMBL" id="GLB38302.1"/>
    </source>
</evidence>
<dbReference type="Pfam" id="PF10433">
    <property type="entry name" value="Beta-prop_RSE1_1st"/>
    <property type="match status" value="1"/>
</dbReference>
<evidence type="ECO:0000256" key="1">
    <source>
        <dbReference type="ARBA" id="ARBA00004123"/>
    </source>
</evidence>